<keyword evidence="1" id="KW-0812">Transmembrane</keyword>
<dbReference type="RefSeq" id="YP_008004023.1">
    <property type="nucleotide sequence ID" value="NC_021247.1"/>
</dbReference>
<evidence type="ECO:0000313" key="3">
    <source>
        <dbReference type="Proteomes" id="UP000792575"/>
    </source>
</evidence>
<feature type="transmembrane region" description="Helical" evidence="1">
    <location>
        <begin position="97"/>
        <end position="113"/>
    </location>
</feature>
<evidence type="ECO:0000313" key="2">
    <source>
        <dbReference type="EMBL" id="CCU55521.1"/>
    </source>
</evidence>
<gene>
    <name evidence="2" type="ORF">AHEV_200</name>
</gene>
<dbReference type="KEGG" id="vg:15614129"/>
<dbReference type="GeneID" id="15614129"/>
<keyword evidence="3" id="KW-1185">Reference proteome</keyword>
<keyword evidence="1" id="KW-0472">Membrane</keyword>
<evidence type="ECO:0000256" key="1">
    <source>
        <dbReference type="SAM" id="Phobius"/>
    </source>
</evidence>
<feature type="transmembrane region" description="Helical" evidence="1">
    <location>
        <begin position="74"/>
        <end position="91"/>
    </location>
</feature>
<dbReference type="Proteomes" id="UP000792575">
    <property type="component" value="Genome"/>
</dbReference>
<keyword evidence="1" id="KW-1133">Transmembrane helix</keyword>
<organism evidence="2 3">
    <name type="scientific">Adoxophyes honmai entomopoxvirus 'L'</name>
    <dbReference type="NCBI Taxonomy" id="1293540"/>
    <lineage>
        <taxon>Viruses</taxon>
        <taxon>Varidnaviria</taxon>
        <taxon>Bamfordvirae</taxon>
        <taxon>Nucleocytoviricota</taxon>
        <taxon>Pokkesviricetes</taxon>
        <taxon>Chitovirales</taxon>
        <taxon>Poxviridae</taxon>
        <taxon>Entomopoxvirinae</taxon>
        <taxon>Betaentomopoxvirus</taxon>
        <taxon>Betaentomopoxvirus ahonmai</taxon>
    </lineage>
</organism>
<feature type="transmembrane region" description="Helical" evidence="1">
    <location>
        <begin position="42"/>
        <end position="62"/>
    </location>
</feature>
<accession>A0A916KP88</accession>
<dbReference type="EMBL" id="HF679131">
    <property type="protein sequence ID" value="CCU55521.1"/>
    <property type="molecule type" value="Genomic_DNA"/>
</dbReference>
<name>A0A916KP88_9POXV</name>
<sequence length="134" mass="16164">MLLAFTIFSHITLNLVFKYIFINNVVENIYNIYDYTYIYSNYLLVFNIIFDDVLIIFYIIIIEKYIYLYNMFKHFQICILPLPFLVLIFNINNTVLYTNIIIYIVMMLCFMIISDNIHNKIYNTNDSITSINVK</sequence>
<proteinExistence type="predicted"/>
<reference evidence="2" key="1">
    <citation type="journal article" date="2013" name="J. Virol.">
        <title>New Insights into the Evolution of Entomopoxvirinae from the Complete Genome Sequences of Four Entomopoxviruses Infecting Adoxophyes honmai, Choristoneura biennis, Choristoneura rosaceana, and Mythimna separata.</title>
        <authorList>
            <person name="Theze J."/>
            <person name="Takatsuka J."/>
            <person name="Li Z."/>
            <person name="Gallais J."/>
            <person name="Doucet D."/>
            <person name="Arif B."/>
            <person name="Nakai M."/>
            <person name="Herniou E.A."/>
        </authorList>
    </citation>
    <scope>NUCLEOTIDE SEQUENCE</scope>
    <source>
        <strain evidence="2">Tokyo</strain>
    </source>
</reference>
<protein>
    <submittedName>
        <fullName evidence="2">Uncharacterized protein</fullName>
    </submittedName>
</protein>